<organism evidence="3 4">
    <name type="scientific">Micromonospora pallida</name>
    <dbReference type="NCBI Taxonomy" id="145854"/>
    <lineage>
        <taxon>Bacteria</taxon>
        <taxon>Bacillati</taxon>
        <taxon>Actinomycetota</taxon>
        <taxon>Actinomycetes</taxon>
        <taxon>Micromonosporales</taxon>
        <taxon>Micromonosporaceae</taxon>
        <taxon>Micromonospora</taxon>
    </lineage>
</organism>
<keyword evidence="1" id="KW-0378">Hydrolase</keyword>
<name>A0A1C6SH40_9ACTN</name>
<dbReference type="InterPro" id="IPR029058">
    <property type="entry name" value="AB_hydrolase_fold"/>
</dbReference>
<dbReference type="GO" id="GO:0016020">
    <property type="term" value="C:membrane"/>
    <property type="evidence" value="ECO:0007669"/>
    <property type="project" value="TreeGrafter"/>
</dbReference>
<sequence>MGVVPSREAQGRVAGDGVELAFGFWPGRGQPIVALHGITASYVNFVGIAERLAGRRPLLALDLRGRGGSDKPEGGPYGMSQHARDVAAAMAAFGLDDSVVVGHSMGAFVAAAVAAEHPDRVAGVMMIDGGLPLTAPPGVDPVALLDVVLGPQLARLRQEFPSREAYYDYWRPLPAFPADVWGPWVHAYLDYDLGGTEPKLRPRASEAAIRADYLDTLDADLLRKRLAAIEVPVTLLTAEEGFYPGQPPLYPDALVQAESAAVTRFAHQRVSPTTHYTIALADHGATVCADALVAFAEQWGK</sequence>
<keyword evidence="4" id="KW-1185">Reference proteome</keyword>
<dbReference type="PANTHER" id="PTHR43798">
    <property type="entry name" value="MONOACYLGLYCEROL LIPASE"/>
    <property type="match status" value="1"/>
</dbReference>
<evidence type="ECO:0000313" key="4">
    <source>
        <dbReference type="Proteomes" id="UP000198959"/>
    </source>
</evidence>
<dbReference type="GO" id="GO:0016787">
    <property type="term" value="F:hydrolase activity"/>
    <property type="evidence" value="ECO:0007669"/>
    <property type="project" value="UniProtKB-KW"/>
</dbReference>
<dbReference type="PRINTS" id="PR00111">
    <property type="entry name" value="ABHYDROLASE"/>
</dbReference>
<evidence type="ECO:0000256" key="1">
    <source>
        <dbReference type="ARBA" id="ARBA00022801"/>
    </source>
</evidence>
<dbReference type="RefSeq" id="WP_091643880.1">
    <property type="nucleotide sequence ID" value="NZ_FMHW01000002.1"/>
</dbReference>
<dbReference type="AlphaFoldDB" id="A0A1C6SH40"/>
<accession>A0A1C6SH40</accession>
<dbReference type="Pfam" id="PF00561">
    <property type="entry name" value="Abhydrolase_1"/>
    <property type="match status" value="1"/>
</dbReference>
<feature type="domain" description="AB hydrolase-1" evidence="2">
    <location>
        <begin position="31"/>
        <end position="147"/>
    </location>
</feature>
<dbReference type="InterPro" id="IPR050266">
    <property type="entry name" value="AB_hydrolase_sf"/>
</dbReference>
<dbReference type="Gene3D" id="3.40.50.1820">
    <property type="entry name" value="alpha/beta hydrolase"/>
    <property type="match status" value="1"/>
</dbReference>
<evidence type="ECO:0000313" key="3">
    <source>
        <dbReference type="EMBL" id="SCL28742.1"/>
    </source>
</evidence>
<dbReference type="OrthoDB" id="63962at2"/>
<dbReference type="SUPFAM" id="SSF53474">
    <property type="entry name" value="alpha/beta-Hydrolases"/>
    <property type="match status" value="1"/>
</dbReference>
<gene>
    <name evidence="3" type="ORF">GA0074692_2597</name>
</gene>
<dbReference type="Proteomes" id="UP000198959">
    <property type="component" value="Unassembled WGS sequence"/>
</dbReference>
<reference evidence="4" key="1">
    <citation type="submission" date="2016-06" db="EMBL/GenBank/DDBJ databases">
        <authorList>
            <person name="Varghese N."/>
            <person name="Submissions Spin"/>
        </authorList>
    </citation>
    <scope>NUCLEOTIDE SEQUENCE [LARGE SCALE GENOMIC DNA]</scope>
    <source>
        <strain evidence="4">DSM 43817</strain>
    </source>
</reference>
<dbReference type="EMBL" id="FMHW01000002">
    <property type="protein sequence ID" value="SCL28742.1"/>
    <property type="molecule type" value="Genomic_DNA"/>
</dbReference>
<proteinExistence type="predicted"/>
<evidence type="ECO:0000259" key="2">
    <source>
        <dbReference type="Pfam" id="PF00561"/>
    </source>
</evidence>
<protein>
    <submittedName>
        <fullName evidence="3">Pimeloyl-ACP methyl ester carboxylesterase</fullName>
    </submittedName>
</protein>
<dbReference type="InterPro" id="IPR000073">
    <property type="entry name" value="AB_hydrolase_1"/>
</dbReference>
<dbReference type="STRING" id="145854.GA0074692_2597"/>
<dbReference type="PANTHER" id="PTHR43798:SF31">
    <property type="entry name" value="AB HYDROLASE SUPERFAMILY PROTEIN YCLE"/>
    <property type="match status" value="1"/>
</dbReference>